<dbReference type="SUPFAM" id="SSF51366">
    <property type="entry name" value="Ribulose-phoshate binding barrel"/>
    <property type="match status" value="1"/>
</dbReference>
<dbReference type="InterPro" id="IPR006062">
    <property type="entry name" value="His_biosynth"/>
</dbReference>
<dbReference type="PANTHER" id="PTHR43090:SF2">
    <property type="entry name" value="1-(5-PHOSPHORIBOSYL)-5-[(5-PHOSPHORIBOSYLAMINO)METHYLIDENEAMINO] IMIDAZOLE-4-CARBOXAMIDE ISOMERASE"/>
    <property type="match status" value="1"/>
</dbReference>
<dbReference type="InterPro" id="IPR044524">
    <property type="entry name" value="Isoase_HisA-like"/>
</dbReference>
<comment type="pathway">
    <text evidence="3 12 14">Amino-acid biosynthesis; L-histidine biosynthesis; L-histidine from 5-phospho-alpha-D-ribose 1-diphosphate: step 4/9.</text>
</comment>
<evidence type="ECO:0000256" key="5">
    <source>
        <dbReference type="ARBA" id="ARBA00012550"/>
    </source>
</evidence>
<evidence type="ECO:0000256" key="7">
    <source>
        <dbReference type="ARBA" id="ARBA00022490"/>
    </source>
</evidence>
<evidence type="ECO:0000313" key="15">
    <source>
        <dbReference type="EMBL" id="MDQ0359564.1"/>
    </source>
</evidence>
<dbReference type="Gene3D" id="3.20.20.70">
    <property type="entry name" value="Aldolase class I"/>
    <property type="match status" value="1"/>
</dbReference>
<evidence type="ECO:0000256" key="11">
    <source>
        <dbReference type="ARBA" id="ARBA00030547"/>
    </source>
</evidence>
<evidence type="ECO:0000256" key="2">
    <source>
        <dbReference type="ARBA" id="ARBA00004496"/>
    </source>
</evidence>
<feature type="active site" description="Proton acceptor" evidence="12">
    <location>
        <position position="8"/>
    </location>
</feature>
<dbReference type="InterPro" id="IPR006063">
    <property type="entry name" value="HisA_bact_arch"/>
</dbReference>
<evidence type="ECO:0000256" key="6">
    <source>
        <dbReference type="ARBA" id="ARBA00018464"/>
    </source>
</evidence>
<proteinExistence type="inferred from homology"/>
<evidence type="ECO:0000256" key="10">
    <source>
        <dbReference type="ARBA" id="ARBA00023235"/>
    </source>
</evidence>
<evidence type="ECO:0000256" key="3">
    <source>
        <dbReference type="ARBA" id="ARBA00005133"/>
    </source>
</evidence>
<keyword evidence="7 12" id="KW-0963">Cytoplasm</keyword>
<comment type="similarity">
    <text evidence="4 12 13">Belongs to the HisA/HisF family.</text>
</comment>
<comment type="caution">
    <text evidence="15">The sequence shown here is derived from an EMBL/GenBank/DDBJ whole genome shotgun (WGS) entry which is preliminary data.</text>
</comment>
<dbReference type="EC" id="5.3.1.16" evidence="5 12"/>
<accession>A0ABU0DY47</accession>
<feature type="active site" description="Proton donor" evidence="12">
    <location>
        <position position="129"/>
    </location>
</feature>
<name>A0ABU0DY47_9FIRM</name>
<sequence length="239" mass="26401">MIILPAIDIIDGLPVRLYKGDYNQMESVEGTILDLAVVFEKEGAPFLHLVDLDGAKTGKLVNHEKIIEVAKTLSIPVEVGGGIRTLEDITYYLENGVERVILGTSAMEDENLLVTALAQYGERIAVGVDFKDDYVYGRGWLQSSDLHYIDFSKYLEKLGVKTIIVTDISKDGTLEGPNLEMLNRLKDEVSIQIVASGGIKSIDDIRALNDLKLYGAITGKAMYHKTLDLKEAIQLTKEV</sequence>
<dbReference type="EMBL" id="JAUSUR010000001">
    <property type="protein sequence ID" value="MDQ0359564.1"/>
    <property type="molecule type" value="Genomic_DNA"/>
</dbReference>
<evidence type="ECO:0000256" key="4">
    <source>
        <dbReference type="ARBA" id="ARBA00009667"/>
    </source>
</evidence>
<dbReference type="Pfam" id="PF00977">
    <property type="entry name" value="His_biosynth"/>
    <property type="match status" value="1"/>
</dbReference>
<dbReference type="CDD" id="cd04732">
    <property type="entry name" value="HisA"/>
    <property type="match status" value="1"/>
</dbReference>
<dbReference type="PANTHER" id="PTHR43090">
    <property type="entry name" value="1-(5-PHOSPHORIBOSYL)-5-[(5-PHOSPHORIBOSYLAMINO)METHYLIDENEAMINO] IMIDAZOLE-4-CARBOXAMIDE ISOMERASE"/>
    <property type="match status" value="1"/>
</dbReference>
<dbReference type="InterPro" id="IPR023016">
    <property type="entry name" value="HisA/PriA"/>
</dbReference>
<keyword evidence="16" id="KW-1185">Reference proteome</keyword>
<evidence type="ECO:0000256" key="12">
    <source>
        <dbReference type="HAMAP-Rule" id="MF_01014"/>
    </source>
</evidence>
<evidence type="ECO:0000313" key="16">
    <source>
        <dbReference type="Proteomes" id="UP001230220"/>
    </source>
</evidence>
<keyword evidence="10 12" id="KW-0413">Isomerase</keyword>
<evidence type="ECO:0000256" key="9">
    <source>
        <dbReference type="ARBA" id="ARBA00023102"/>
    </source>
</evidence>
<dbReference type="InterPro" id="IPR011060">
    <property type="entry name" value="RibuloseP-bd_barrel"/>
</dbReference>
<dbReference type="RefSeq" id="WP_307404778.1">
    <property type="nucleotide sequence ID" value="NZ_JAUSUR010000001.1"/>
</dbReference>
<protein>
    <recommendedName>
        <fullName evidence="6 12">1-(5-phosphoribosyl)-5-[(5-phosphoribosylamino)methylideneamino] imidazole-4-carboxamide isomerase</fullName>
        <ecNumber evidence="5 12">5.3.1.16</ecNumber>
    </recommendedName>
    <alternativeName>
        <fullName evidence="11 12">Phosphoribosylformimino-5-aminoimidazole carboxamide ribotide isomerase</fullName>
    </alternativeName>
</protein>
<keyword evidence="9 12" id="KW-0368">Histidine biosynthesis</keyword>
<organism evidence="15 16">
    <name type="scientific">Breznakia pachnodae</name>
    <dbReference type="NCBI Taxonomy" id="265178"/>
    <lineage>
        <taxon>Bacteria</taxon>
        <taxon>Bacillati</taxon>
        <taxon>Bacillota</taxon>
        <taxon>Erysipelotrichia</taxon>
        <taxon>Erysipelotrichales</taxon>
        <taxon>Erysipelotrichaceae</taxon>
        <taxon>Breznakia</taxon>
    </lineage>
</organism>
<gene>
    <name evidence="12" type="primary">hisA</name>
    <name evidence="15" type="ORF">J2S15_000295</name>
</gene>
<reference evidence="15 16" key="1">
    <citation type="submission" date="2023-07" db="EMBL/GenBank/DDBJ databases">
        <title>Genomic Encyclopedia of Type Strains, Phase IV (KMG-IV): sequencing the most valuable type-strain genomes for metagenomic binning, comparative biology and taxonomic classification.</title>
        <authorList>
            <person name="Goeker M."/>
        </authorList>
    </citation>
    <scope>NUCLEOTIDE SEQUENCE [LARGE SCALE GENOMIC DNA]</scope>
    <source>
        <strain evidence="15 16">DSM 16784</strain>
    </source>
</reference>
<dbReference type="GO" id="GO:0003949">
    <property type="term" value="F:1-(5-phosphoribosyl)-5-[(5-phosphoribosylamino)methylideneamino]imidazole-4-carboxamide isomerase activity"/>
    <property type="evidence" value="ECO:0007669"/>
    <property type="project" value="UniProtKB-EC"/>
</dbReference>
<dbReference type="HAMAP" id="MF_01014">
    <property type="entry name" value="HisA"/>
    <property type="match status" value="1"/>
</dbReference>
<evidence type="ECO:0000256" key="8">
    <source>
        <dbReference type="ARBA" id="ARBA00022605"/>
    </source>
</evidence>
<evidence type="ECO:0000256" key="14">
    <source>
        <dbReference type="RuleBase" id="RU003658"/>
    </source>
</evidence>
<comment type="subcellular location">
    <subcellularLocation>
        <location evidence="2 12 14">Cytoplasm</location>
    </subcellularLocation>
</comment>
<keyword evidence="8 12" id="KW-0028">Amino-acid biosynthesis</keyword>
<dbReference type="InterPro" id="IPR013785">
    <property type="entry name" value="Aldolase_TIM"/>
</dbReference>
<evidence type="ECO:0000256" key="1">
    <source>
        <dbReference type="ARBA" id="ARBA00000901"/>
    </source>
</evidence>
<evidence type="ECO:0000256" key="13">
    <source>
        <dbReference type="RuleBase" id="RU003657"/>
    </source>
</evidence>
<dbReference type="NCBIfam" id="TIGR00007">
    <property type="entry name" value="1-(5-phosphoribosyl)-5-[(5-phosphoribosylamino)methylideneamino]imidazole-4-carboxamide isomerase"/>
    <property type="match status" value="1"/>
</dbReference>
<dbReference type="Proteomes" id="UP001230220">
    <property type="component" value="Unassembled WGS sequence"/>
</dbReference>
<comment type="catalytic activity">
    <reaction evidence="1 12 14">
        <text>1-(5-phospho-beta-D-ribosyl)-5-[(5-phospho-beta-D-ribosylamino)methylideneamino]imidazole-4-carboxamide = 5-[(5-phospho-1-deoxy-D-ribulos-1-ylimino)methylamino]-1-(5-phospho-beta-D-ribosyl)imidazole-4-carboxamide</text>
        <dbReference type="Rhea" id="RHEA:15469"/>
        <dbReference type="ChEBI" id="CHEBI:58435"/>
        <dbReference type="ChEBI" id="CHEBI:58525"/>
        <dbReference type="EC" id="5.3.1.16"/>
    </reaction>
</comment>